<keyword evidence="1" id="KW-0732">Signal</keyword>
<dbReference type="AlphaFoldDB" id="A0A8J2MTT1"/>
<sequence>MAGTSFMITIVLFVTIVGLNSETSTWDGYDVIREISPTNFTQSLTRIVAGIKTVDRTIKLKNALTHEIISIDHSITTTNNGVATLDRTLEKFYPGGNLKLHDHFFNSSKGDTVITGNNQTIWYQLLRSYSTEQPRSDNPYLPRLRTIEW</sequence>
<feature type="chain" id="PRO_5035248901" evidence="1">
    <location>
        <begin position="22"/>
        <end position="149"/>
    </location>
</feature>
<evidence type="ECO:0000313" key="2">
    <source>
        <dbReference type="EMBL" id="CAG5109146.1"/>
    </source>
</evidence>
<accession>A0A8J2MTT1</accession>
<feature type="signal peptide" evidence="1">
    <location>
        <begin position="1"/>
        <end position="21"/>
    </location>
</feature>
<evidence type="ECO:0000256" key="1">
    <source>
        <dbReference type="SAM" id="SignalP"/>
    </source>
</evidence>
<evidence type="ECO:0000313" key="3">
    <source>
        <dbReference type="Proteomes" id="UP000786811"/>
    </source>
</evidence>
<gene>
    <name evidence="2" type="ORF">HICCMSTLAB_LOCUS13782</name>
</gene>
<keyword evidence="3" id="KW-1185">Reference proteome</keyword>
<dbReference type="EMBL" id="CAJNRD030001124">
    <property type="protein sequence ID" value="CAG5109146.1"/>
    <property type="molecule type" value="Genomic_DNA"/>
</dbReference>
<organism evidence="2 3">
    <name type="scientific">Cotesia congregata</name>
    <name type="common">Parasitoid wasp</name>
    <name type="synonym">Apanteles congregatus</name>
    <dbReference type="NCBI Taxonomy" id="51543"/>
    <lineage>
        <taxon>Eukaryota</taxon>
        <taxon>Metazoa</taxon>
        <taxon>Ecdysozoa</taxon>
        <taxon>Arthropoda</taxon>
        <taxon>Hexapoda</taxon>
        <taxon>Insecta</taxon>
        <taxon>Pterygota</taxon>
        <taxon>Neoptera</taxon>
        <taxon>Endopterygota</taxon>
        <taxon>Hymenoptera</taxon>
        <taxon>Apocrita</taxon>
        <taxon>Ichneumonoidea</taxon>
        <taxon>Braconidae</taxon>
        <taxon>Microgastrinae</taxon>
        <taxon>Cotesia</taxon>
    </lineage>
</organism>
<protein>
    <submittedName>
        <fullName evidence="2">Uncharacterized protein</fullName>
    </submittedName>
</protein>
<dbReference type="Proteomes" id="UP000786811">
    <property type="component" value="Unassembled WGS sequence"/>
</dbReference>
<name>A0A8J2MTT1_COTCN</name>
<reference evidence="2" key="1">
    <citation type="submission" date="2021-04" db="EMBL/GenBank/DDBJ databases">
        <authorList>
            <person name="Chebbi M.A.C M."/>
        </authorList>
    </citation>
    <scope>NUCLEOTIDE SEQUENCE</scope>
</reference>
<comment type="caution">
    <text evidence="2">The sequence shown here is derived from an EMBL/GenBank/DDBJ whole genome shotgun (WGS) entry which is preliminary data.</text>
</comment>
<proteinExistence type="predicted"/>